<dbReference type="PANTHER" id="PTHR32315:SF3">
    <property type="entry name" value="ADENINE PHOSPHORIBOSYLTRANSFERASE"/>
    <property type="match status" value="1"/>
</dbReference>
<dbReference type="GO" id="GO:0044209">
    <property type="term" value="P:AMP salvage"/>
    <property type="evidence" value="ECO:0007669"/>
    <property type="project" value="UniProtKB-UniRule"/>
</dbReference>
<keyword evidence="10 12" id="KW-0808">Transferase</keyword>
<dbReference type="RefSeq" id="WP_194031007.1">
    <property type="nucleotide sequence ID" value="NZ_JADEWZ010000033.1"/>
</dbReference>
<dbReference type="CDD" id="cd06223">
    <property type="entry name" value="PRTases_typeI"/>
    <property type="match status" value="1"/>
</dbReference>
<comment type="subcellular location">
    <subcellularLocation>
        <location evidence="3 12">Cytoplasm</location>
    </subcellularLocation>
</comment>
<dbReference type="PANTHER" id="PTHR32315">
    <property type="entry name" value="ADENINE PHOSPHORIBOSYLTRANSFERASE"/>
    <property type="match status" value="1"/>
</dbReference>
<gene>
    <name evidence="12" type="primary">apt</name>
    <name evidence="14" type="ORF">IQ249_18645</name>
</gene>
<dbReference type="NCBIfam" id="NF002636">
    <property type="entry name" value="PRK02304.1-5"/>
    <property type="match status" value="1"/>
</dbReference>
<comment type="pathway">
    <text evidence="4 12">Purine metabolism; AMP biosynthesis via salvage pathway; AMP from adenine: step 1/1.</text>
</comment>
<dbReference type="NCBIfam" id="NF002634">
    <property type="entry name" value="PRK02304.1-3"/>
    <property type="match status" value="1"/>
</dbReference>
<keyword evidence="11 12" id="KW-0660">Purine salvage</keyword>
<evidence type="ECO:0000313" key="15">
    <source>
        <dbReference type="Proteomes" id="UP000654482"/>
    </source>
</evidence>
<evidence type="ECO:0000256" key="9">
    <source>
        <dbReference type="ARBA" id="ARBA00022676"/>
    </source>
</evidence>
<dbReference type="GO" id="GO:0002055">
    <property type="term" value="F:adenine binding"/>
    <property type="evidence" value="ECO:0007669"/>
    <property type="project" value="TreeGrafter"/>
</dbReference>
<evidence type="ECO:0000256" key="11">
    <source>
        <dbReference type="ARBA" id="ARBA00022726"/>
    </source>
</evidence>
<name>A0A8J7DZ65_9CYAN</name>
<dbReference type="EC" id="2.4.2.7" evidence="7 12"/>
<evidence type="ECO:0000256" key="2">
    <source>
        <dbReference type="ARBA" id="ARBA00003968"/>
    </source>
</evidence>
<dbReference type="GO" id="GO:0003999">
    <property type="term" value="F:adenine phosphoribosyltransferase activity"/>
    <property type="evidence" value="ECO:0007669"/>
    <property type="project" value="UniProtKB-UniRule"/>
</dbReference>
<dbReference type="Proteomes" id="UP000654482">
    <property type="component" value="Unassembled WGS sequence"/>
</dbReference>
<evidence type="ECO:0000313" key="14">
    <source>
        <dbReference type="EMBL" id="MBE9117920.1"/>
    </source>
</evidence>
<dbReference type="FunFam" id="3.40.50.2020:FF:000004">
    <property type="entry name" value="Adenine phosphoribosyltransferase"/>
    <property type="match status" value="1"/>
</dbReference>
<reference evidence="14" key="1">
    <citation type="submission" date="2020-10" db="EMBL/GenBank/DDBJ databases">
        <authorList>
            <person name="Castelo-Branco R."/>
            <person name="Eusebio N."/>
            <person name="Adriana R."/>
            <person name="Vieira A."/>
            <person name="Brugerolle De Fraissinette N."/>
            <person name="Rezende De Castro R."/>
            <person name="Schneider M.P."/>
            <person name="Vasconcelos V."/>
            <person name="Leao P.N."/>
        </authorList>
    </citation>
    <scope>NUCLEOTIDE SEQUENCE</scope>
    <source>
        <strain evidence="14">LEGE 07157</strain>
    </source>
</reference>
<dbReference type="InterPro" id="IPR000836">
    <property type="entry name" value="PRTase_dom"/>
</dbReference>
<evidence type="ECO:0000259" key="13">
    <source>
        <dbReference type="Pfam" id="PF00156"/>
    </source>
</evidence>
<accession>A0A8J7DZ65</accession>
<protein>
    <recommendedName>
        <fullName evidence="7 12">Adenine phosphoribosyltransferase</fullName>
        <shortName evidence="12">APRT</shortName>
        <ecNumber evidence="7 12">2.4.2.7</ecNumber>
    </recommendedName>
</protein>
<evidence type="ECO:0000256" key="6">
    <source>
        <dbReference type="ARBA" id="ARBA00011738"/>
    </source>
</evidence>
<organism evidence="14 15">
    <name type="scientific">Lusitaniella coriacea LEGE 07157</name>
    <dbReference type="NCBI Taxonomy" id="945747"/>
    <lineage>
        <taxon>Bacteria</taxon>
        <taxon>Bacillati</taxon>
        <taxon>Cyanobacteriota</taxon>
        <taxon>Cyanophyceae</taxon>
        <taxon>Spirulinales</taxon>
        <taxon>Lusitaniellaceae</taxon>
        <taxon>Lusitaniella</taxon>
    </lineage>
</organism>
<evidence type="ECO:0000256" key="7">
    <source>
        <dbReference type="ARBA" id="ARBA00011893"/>
    </source>
</evidence>
<evidence type="ECO:0000256" key="12">
    <source>
        <dbReference type="HAMAP-Rule" id="MF_00004"/>
    </source>
</evidence>
<evidence type="ECO:0000256" key="5">
    <source>
        <dbReference type="ARBA" id="ARBA00008391"/>
    </source>
</evidence>
<dbReference type="InterPro" id="IPR005764">
    <property type="entry name" value="Ade_phspho_trans"/>
</dbReference>
<comment type="caution">
    <text evidence="14">The sequence shown here is derived from an EMBL/GenBank/DDBJ whole genome shotgun (WGS) entry which is preliminary data.</text>
</comment>
<comment type="function">
    <text evidence="2 12">Catalyzes a salvage reaction resulting in the formation of AMP, that is energically less costly than de novo synthesis.</text>
</comment>
<evidence type="ECO:0000256" key="3">
    <source>
        <dbReference type="ARBA" id="ARBA00004496"/>
    </source>
</evidence>
<keyword evidence="8 12" id="KW-0963">Cytoplasm</keyword>
<dbReference type="InterPro" id="IPR050054">
    <property type="entry name" value="UPRTase/APRTase"/>
</dbReference>
<dbReference type="NCBIfam" id="TIGR01090">
    <property type="entry name" value="apt"/>
    <property type="match status" value="1"/>
</dbReference>
<evidence type="ECO:0000256" key="1">
    <source>
        <dbReference type="ARBA" id="ARBA00000868"/>
    </source>
</evidence>
<dbReference type="SUPFAM" id="SSF53271">
    <property type="entry name" value="PRTase-like"/>
    <property type="match status" value="1"/>
</dbReference>
<dbReference type="Pfam" id="PF00156">
    <property type="entry name" value="Pribosyltran"/>
    <property type="match status" value="1"/>
</dbReference>
<dbReference type="GO" id="GO:0006166">
    <property type="term" value="P:purine ribonucleoside salvage"/>
    <property type="evidence" value="ECO:0007669"/>
    <property type="project" value="UniProtKB-UniRule"/>
</dbReference>
<sequence>MDIKSLVRDIPDFPKPGILFRDITTLLRHPQGLRYTLDSLHQKCEAEGFNPDYIVGMESRGFLFAPALAYQLQAGFVPVRKPGKLPSSVHRVEYDLEYGSDALEVHQDAFGLGDRVLIVDDLLATGGTAKATAALVEQAGAEVLGFAFIIELRDLSGRTLLPEVPIVTLIEY</sequence>
<dbReference type="HAMAP" id="MF_00004">
    <property type="entry name" value="Aden_phosphoribosyltr"/>
    <property type="match status" value="1"/>
</dbReference>
<dbReference type="EMBL" id="JADEWZ010000033">
    <property type="protein sequence ID" value="MBE9117920.1"/>
    <property type="molecule type" value="Genomic_DNA"/>
</dbReference>
<keyword evidence="15" id="KW-1185">Reference proteome</keyword>
<proteinExistence type="inferred from homology"/>
<dbReference type="GO" id="GO:0005737">
    <property type="term" value="C:cytoplasm"/>
    <property type="evidence" value="ECO:0007669"/>
    <property type="project" value="UniProtKB-SubCell"/>
</dbReference>
<evidence type="ECO:0000256" key="10">
    <source>
        <dbReference type="ARBA" id="ARBA00022679"/>
    </source>
</evidence>
<comment type="similarity">
    <text evidence="5 12">Belongs to the purine/pyrimidine phosphoribosyltransferase family.</text>
</comment>
<dbReference type="GO" id="GO:0016208">
    <property type="term" value="F:AMP binding"/>
    <property type="evidence" value="ECO:0007669"/>
    <property type="project" value="TreeGrafter"/>
</dbReference>
<evidence type="ECO:0000256" key="8">
    <source>
        <dbReference type="ARBA" id="ARBA00022490"/>
    </source>
</evidence>
<dbReference type="UniPathway" id="UPA00588">
    <property type="reaction ID" value="UER00646"/>
</dbReference>
<feature type="domain" description="Phosphoribosyltransferase" evidence="13">
    <location>
        <begin position="38"/>
        <end position="151"/>
    </location>
</feature>
<dbReference type="AlphaFoldDB" id="A0A8J7DZ65"/>
<evidence type="ECO:0000256" key="4">
    <source>
        <dbReference type="ARBA" id="ARBA00004659"/>
    </source>
</evidence>
<dbReference type="Gene3D" id="3.40.50.2020">
    <property type="match status" value="1"/>
</dbReference>
<dbReference type="InterPro" id="IPR029057">
    <property type="entry name" value="PRTase-like"/>
</dbReference>
<dbReference type="GO" id="GO:0006168">
    <property type="term" value="P:adenine salvage"/>
    <property type="evidence" value="ECO:0007669"/>
    <property type="project" value="InterPro"/>
</dbReference>
<comment type="subunit">
    <text evidence="6 12">Homodimer.</text>
</comment>
<comment type="catalytic activity">
    <reaction evidence="1 12">
        <text>AMP + diphosphate = 5-phospho-alpha-D-ribose 1-diphosphate + adenine</text>
        <dbReference type="Rhea" id="RHEA:16609"/>
        <dbReference type="ChEBI" id="CHEBI:16708"/>
        <dbReference type="ChEBI" id="CHEBI:33019"/>
        <dbReference type="ChEBI" id="CHEBI:58017"/>
        <dbReference type="ChEBI" id="CHEBI:456215"/>
        <dbReference type="EC" id="2.4.2.7"/>
    </reaction>
</comment>
<keyword evidence="9 12" id="KW-0328">Glycosyltransferase</keyword>